<evidence type="ECO:0000313" key="4">
    <source>
        <dbReference type="Proteomes" id="UP000615026"/>
    </source>
</evidence>
<organism evidence="3 4">
    <name type="scientific">Leptolyngbya cf. ectocarpi LEGE 11479</name>
    <dbReference type="NCBI Taxonomy" id="1828722"/>
    <lineage>
        <taxon>Bacteria</taxon>
        <taxon>Bacillati</taxon>
        <taxon>Cyanobacteriota</taxon>
        <taxon>Cyanophyceae</taxon>
        <taxon>Leptolyngbyales</taxon>
        <taxon>Leptolyngbyaceae</taxon>
        <taxon>Leptolyngbya group</taxon>
        <taxon>Leptolyngbya</taxon>
    </lineage>
</organism>
<dbReference type="EMBL" id="JADEXP010000108">
    <property type="protein sequence ID" value="MBE9067631.1"/>
    <property type="molecule type" value="Genomic_DNA"/>
</dbReference>
<evidence type="ECO:0000313" key="3">
    <source>
        <dbReference type="EMBL" id="MBE9067631.1"/>
    </source>
</evidence>
<feature type="domain" description="SLH" evidence="2">
    <location>
        <begin position="27"/>
        <end position="88"/>
    </location>
</feature>
<feature type="domain" description="SLH" evidence="2">
    <location>
        <begin position="89"/>
        <end position="152"/>
    </location>
</feature>
<proteinExistence type="predicted"/>
<dbReference type="PANTHER" id="PTHR37841">
    <property type="entry name" value="GLR2918 PROTEIN"/>
    <property type="match status" value="1"/>
</dbReference>
<dbReference type="PANTHER" id="PTHR37841:SF1">
    <property type="entry name" value="DUF3298 DOMAIN-CONTAINING PROTEIN"/>
    <property type="match status" value="1"/>
</dbReference>
<accession>A0A928ZUD3</accession>
<feature type="chain" id="PRO_5037161718" evidence="1">
    <location>
        <begin position="30"/>
        <end position="592"/>
    </location>
</feature>
<dbReference type="InterPro" id="IPR032774">
    <property type="entry name" value="WG_beta_rep"/>
</dbReference>
<keyword evidence="1" id="KW-0732">Signal</keyword>
<reference evidence="3" key="1">
    <citation type="submission" date="2020-10" db="EMBL/GenBank/DDBJ databases">
        <authorList>
            <person name="Castelo-Branco R."/>
            <person name="Eusebio N."/>
            <person name="Adriana R."/>
            <person name="Vieira A."/>
            <person name="Brugerolle De Fraissinette N."/>
            <person name="Rezende De Castro R."/>
            <person name="Schneider M.P."/>
            <person name="Vasconcelos V."/>
            <person name="Leao P.N."/>
        </authorList>
    </citation>
    <scope>NUCLEOTIDE SEQUENCE</scope>
    <source>
        <strain evidence="3">LEGE 11479</strain>
    </source>
</reference>
<evidence type="ECO:0000259" key="2">
    <source>
        <dbReference type="PROSITE" id="PS51272"/>
    </source>
</evidence>
<feature type="signal peptide" evidence="1">
    <location>
        <begin position="1"/>
        <end position="29"/>
    </location>
</feature>
<dbReference type="SUPFAM" id="SSF69360">
    <property type="entry name" value="Cell wall binding repeat"/>
    <property type="match status" value="1"/>
</dbReference>
<sequence>MVGKFVRSLSNSLWVGLSAAIISTLPATAQTFADTQQHWAKGCIERLAADNKLNGYPDGSFRPQNSLTRAEFAVLMLNSFPGVRTQTTTVPNFADVSSQHWAKSAIATAYQKRIFVGYPDNTFRPNQPIARVEALAILSTLIPTDYQDRPRGLAVPPEADTVLNGFLQDGDQTPAWAQDQIAAAAAGFLIVDYPHGQQLRPQAASSRADIAAFLCQSFGWDGLVPMAAVAGNQHFDLSPAWERLQRARSQGQHGWFDPQQQLAIIATAPADWIIVRLKKTQDNRVATLFQASDGRLKWGYFDEVGTIAIAPQFDTAGHFSEGLAPVSNSGQYGFVDPTGNLTIPLQFDAAQPFSEGLAAVRVDNQWGFIDPTGAWVIAPQPHAASPFSEGLARIEVPGESRWQRQYGFIDRTGQQVIAPTLAGASHFSEGLAAAVIGTTEQRYGYIDKTGTWVIQGLSQMGGDFSEGLAAVQQPSEQRINSYDNGYINRDGQWVILPQRFLETFGDQPLTLGKFVNGFASLQVGQTIGFINRQGTLVVPPKFSDIQSMTQGYAQVNYGGIWVDYVGGYDGTASPVLERRLESGRWGYVRLLD</sequence>
<dbReference type="RefSeq" id="WP_193993591.1">
    <property type="nucleotide sequence ID" value="NZ_JADEXP010000108.1"/>
</dbReference>
<gene>
    <name evidence="3" type="ORF">IQ260_13285</name>
</gene>
<dbReference type="Proteomes" id="UP000615026">
    <property type="component" value="Unassembled WGS sequence"/>
</dbReference>
<dbReference type="Pfam" id="PF14903">
    <property type="entry name" value="WG_beta_rep"/>
    <property type="match status" value="4"/>
</dbReference>
<dbReference type="PROSITE" id="PS51272">
    <property type="entry name" value="SLH"/>
    <property type="match status" value="3"/>
</dbReference>
<name>A0A928ZUD3_LEPEC</name>
<dbReference type="AlphaFoldDB" id="A0A928ZUD3"/>
<keyword evidence="4" id="KW-1185">Reference proteome</keyword>
<dbReference type="Pfam" id="PF00395">
    <property type="entry name" value="SLH"/>
    <property type="match status" value="2"/>
</dbReference>
<protein>
    <submittedName>
        <fullName evidence="3">WG repeat-containing protein</fullName>
    </submittedName>
</protein>
<evidence type="ECO:0000256" key="1">
    <source>
        <dbReference type="SAM" id="SignalP"/>
    </source>
</evidence>
<comment type="caution">
    <text evidence="3">The sequence shown here is derived from an EMBL/GenBank/DDBJ whole genome shotgun (WGS) entry which is preliminary data.</text>
</comment>
<feature type="domain" description="SLH" evidence="2">
    <location>
        <begin position="164"/>
        <end position="228"/>
    </location>
</feature>
<dbReference type="InterPro" id="IPR001119">
    <property type="entry name" value="SLH_dom"/>
</dbReference>